<reference evidence="2 3" key="1">
    <citation type="submission" date="2018-08" db="EMBL/GenBank/DDBJ databases">
        <title>Genome and evolution of the arbuscular mycorrhizal fungus Diversispora epigaea (formerly Glomus versiforme) and its bacterial endosymbionts.</title>
        <authorList>
            <person name="Sun X."/>
            <person name="Fei Z."/>
            <person name="Harrison M."/>
        </authorList>
    </citation>
    <scope>NUCLEOTIDE SEQUENCE [LARGE SCALE GENOMIC DNA]</scope>
    <source>
        <strain evidence="2 3">IT104</strain>
    </source>
</reference>
<dbReference type="InterPro" id="IPR014044">
    <property type="entry name" value="CAP_dom"/>
</dbReference>
<feature type="domain" description="SCP" evidence="1">
    <location>
        <begin position="10"/>
        <end position="115"/>
    </location>
</feature>
<dbReference type="Pfam" id="PF00188">
    <property type="entry name" value="CAP"/>
    <property type="match status" value="1"/>
</dbReference>
<dbReference type="PANTHER" id="PTHR31157">
    <property type="entry name" value="SCP DOMAIN-CONTAINING PROTEIN"/>
    <property type="match status" value="1"/>
</dbReference>
<dbReference type="OrthoDB" id="568194at2759"/>
<evidence type="ECO:0000259" key="1">
    <source>
        <dbReference type="Pfam" id="PF00188"/>
    </source>
</evidence>
<protein>
    <recommendedName>
        <fullName evidence="1">SCP domain-containing protein</fullName>
    </recommendedName>
</protein>
<evidence type="ECO:0000313" key="3">
    <source>
        <dbReference type="Proteomes" id="UP000266861"/>
    </source>
</evidence>
<dbReference type="SUPFAM" id="SSF55797">
    <property type="entry name" value="PR-1-like"/>
    <property type="match status" value="1"/>
</dbReference>
<dbReference type="EMBL" id="PQFF01000164">
    <property type="protein sequence ID" value="RHZ77647.1"/>
    <property type="molecule type" value="Genomic_DNA"/>
</dbReference>
<dbReference type="AlphaFoldDB" id="A0A397IRT1"/>
<dbReference type="InterPro" id="IPR035940">
    <property type="entry name" value="CAP_sf"/>
</dbReference>
<comment type="caution">
    <text evidence="2">The sequence shown here is derived from an EMBL/GenBank/DDBJ whole genome shotgun (WGS) entry which is preliminary data.</text>
</comment>
<accession>A0A397IRT1</accession>
<organism evidence="2 3">
    <name type="scientific">Diversispora epigaea</name>
    <dbReference type="NCBI Taxonomy" id="1348612"/>
    <lineage>
        <taxon>Eukaryota</taxon>
        <taxon>Fungi</taxon>
        <taxon>Fungi incertae sedis</taxon>
        <taxon>Mucoromycota</taxon>
        <taxon>Glomeromycotina</taxon>
        <taxon>Glomeromycetes</taxon>
        <taxon>Diversisporales</taxon>
        <taxon>Diversisporaceae</taxon>
        <taxon>Diversispora</taxon>
    </lineage>
</organism>
<dbReference type="PANTHER" id="PTHR31157:SF1">
    <property type="entry name" value="SCP DOMAIN-CONTAINING PROTEIN"/>
    <property type="match status" value="1"/>
</dbReference>
<dbReference type="Gene3D" id="3.40.33.10">
    <property type="entry name" value="CAP"/>
    <property type="match status" value="1"/>
</dbReference>
<keyword evidence="3" id="KW-1185">Reference proteome</keyword>
<dbReference type="CDD" id="cd05379">
    <property type="entry name" value="CAP_bacterial"/>
    <property type="match status" value="1"/>
</dbReference>
<proteinExistence type="predicted"/>
<name>A0A397IRT1_9GLOM</name>
<sequence>MSSWNPFIVLELVNQERNERNIPPLELDQRLMDVIQFQVDYCAENDTLTHSNPAGSLGERFSIFNYQFRSSGENLANGYGPNEEIRVVKSWMNSPGHRANILNGSYKHMGVGFKNLYWGQAFGSLLNNGPAIPVSCNPISIIPSIPVSITPDTSNNSHTTRYTTTTTTRYNFYYSQ</sequence>
<dbReference type="Proteomes" id="UP000266861">
    <property type="component" value="Unassembled WGS sequence"/>
</dbReference>
<dbReference type="STRING" id="1348612.A0A397IRT1"/>
<gene>
    <name evidence="2" type="ORF">Glove_174g36</name>
</gene>
<evidence type="ECO:0000313" key="2">
    <source>
        <dbReference type="EMBL" id="RHZ77647.1"/>
    </source>
</evidence>